<organism evidence="2 3">
    <name type="scientific">Volvox reticuliferus</name>
    <dbReference type="NCBI Taxonomy" id="1737510"/>
    <lineage>
        <taxon>Eukaryota</taxon>
        <taxon>Viridiplantae</taxon>
        <taxon>Chlorophyta</taxon>
        <taxon>core chlorophytes</taxon>
        <taxon>Chlorophyceae</taxon>
        <taxon>CS clade</taxon>
        <taxon>Chlamydomonadales</taxon>
        <taxon>Volvocaceae</taxon>
        <taxon>Volvox</taxon>
    </lineage>
</organism>
<reference evidence="2" key="1">
    <citation type="journal article" date="2021" name="Proc. Natl. Acad. Sci. U.S.A.">
        <title>Three genomes in the algal genus Volvox reveal the fate of a haploid sex-determining region after a transition to homothallism.</title>
        <authorList>
            <person name="Yamamoto K."/>
            <person name="Hamaji T."/>
            <person name="Kawai-Toyooka H."/>
            <person name="Matsuzaki R."/>
            <person name="Takahashi F."/>
            <person name="Nishimura Y."/>
            <person name="Kawachi M."/>
            <person name="Noguchi H."/>
            <person name="Minakuchi Y."/>
            <person name="Umen J.G."/>
            <person name="Toyoda A."/>
            <person name="Nozaki H."/>
        </authorList>
    </citation>
    <scope>NUCLEOTIDE SEQUENCE</scope>
    <source>
        <strain evidence="2">NIES-3785</strain>
    </source>
</reference>
<proteinExistence type="predicted"/>
<dbReference type="Gene3D" id="2.60.40.10">
    <property type="entry name" value="Immunoglobulins"/>
    <property type="match status" value="1"/>
</dbReference>
<dbReference type="AlphaFoldDB" id="A0A8J4LXU6"/>
<evidence type="ECO:0000259" key="1">
    <source>
        <dbReference type="Pfam" id="PF09118"/>
    </source>
</evidence>
<comment type="caution">
    <text evidence="2">The sequence shown here is derived from an EMBL/GenBank/DDBJ whole genome shotgun (WGS) entry which is preliminary data.</text>
</comment>
<dbReference type="Proteomes" id="UP000722791">
    <property type="component" value="Unassembled WGS sequence"/>
</dbReference>
<evidence type="ECO:0000313" key="3">
    <source>
        <dbReference type="Proteomes" id="UP000722791"/>
    </source>
</evidence>
<dbReference type="CDD" id="cd02851">
    <property type="entry name" value="E_set_GO_C"/>
    <property type="match status" value="1"/>
</dbReference>
<dbReference type="PANTHER" id="PTHR32208:SF21">
    <property type="entry name" value="LOW QUALITY PROTEIN: ALDEHYDE OXIDASE GLOX-LIKE"/>
    <property type="match status" value="1"/>
</dbReference>
<feature type="non-terminal residue" evidence="2">
    <location>
        <position position="154"/>
    </location>
</feature>
<name>A0A8J4LXU6_9CHLO</name>
<dbReference type="EMBL" id="BNCQ01000052">
    <property type="protein sequence ID" value="GIM13827.1"/>
    <property type="molecule type" value="Genomic_DNA"/>
</dbReference>
<sequence>GKVISAGCETCGMSGADAGDLPATVSRSPDGDLDYRISFAVPTEIGPGVERPVIVSAPEVITRGSIFTVTYKGKVVTSVSMAAPCANTHSMNMNQRVLFLNLVSVSNGVARVQAPPLSQPAAAHEGYYQLFLLGAHTIAGQTYSEGVWVKLVDK</sequence>
<dbReference type="InterPro" id="IPR014756">
    <property type="entry name" value="Ig_E-set"/>
</dbReference>
<dbReference type="InterPro" id="IPR015202">
    <property type="entry name" value="GO-like_E_set"/>
</dbReference>
<dbReference type="Pfam" id="PF09118">
    <property type="entry name" value="GO-like_E_set"/>
    <property type="match status" value="1"/>
</dbReference>
<dbReference type="InterPro" id="IPR013783">
    <property type="entry name" value="Ig-like_fold"/>
</dbReference>
<dbReference type="SUPFAM" id="SSF81296">
    <property type="entry name" value="E set domains"/>
    <property type="match status" value="1"/>
</dbReference>
<protein>
    <recommendedName>
        <fullName evidence="1">Galactose oxidase-like Early set domain-containing protein</fullName>
    </recommendedName>
</protein>
<dbReference type="PANTHER" id="PTHR32208">
    <property type="entry name" value="SECRETED PROTEIN-RELATED"/>
    <property type="match status" value="1"/>
</dbReference>
<evidence type="ECO:0000313" key="2">
    <source>
        <dbReference type="EMBL" id="GIM13827.1"/>
    </source>
</evidence>
<accession>A0A8J4LXU6</accession>
<feature type="domain" description="Galactose oxidase-like Early set" evidence="1">
    <location>
        <begin position="51"/>
        <end position="150"/>
    </location>
</feature>
<gene>
    <name evidence="2" type="ORF">Vretimale_16890</name>
</gene>